<accession>A0A8J6IUL4</accession>
<dbReference type="PANTHER" id="PTHR30126:SF94">
    <property type="entry name" value="LYSR FAMILY TRANSCRIPTIONAL REGULATOR"/>
    <property type="match status" value="1"/>
</dbReference>
<evidence type="ECO:0000313" key="7">
    <source>
        <dbReference type="Proteomes" id="UP000601768"/>
    </source>
</evidence>
<dbReference type="SUPFAM" id="SSF46785">
    <property type="entry name" value="Winged helix' DNA-binding domain"/>
    <property type="match status" value="1"/>
</dbReference>
<keyword evidence="7" id="KW-1185">Reference proteome</keyword>
<dbReference type="Gene3D" id="1.10.10.10">
    <property type="entry name" value="Winged helix-like DNA-binding domain superfamily/Winged helix DNA-binding domain"/>
    <property type="match status" value="1"/>
</dbReference>
<proteinExistence type="inferred from homology"/>
<dbReference type="RefSeq" id="WP_186506611.1">
    <property type="nucleotide sequence ID" value="NZ_JACNEP010000006.1"/>
</dbReference>
<organism evidence="6 7">
    <name type="scientific">Neptunicella marina</name>
    <dbReference type="NCBI Taxonomy" id="2125989"/>
    <lineage>
        <taxon>Bacteria</taxon>
        <taxon>Pseudomonadati</taxon>
        <taxon>Pseudomonadota</taxon>
        <taxon>Gammaproteobacteria</taxon>
        <taxon>Alteromonadales</taxon>
        <taxon>Alteromonadaceae</taxon>
        <taxon>Neptunicella</taxon>
    </lineage>
</organism>
<dbReference type="Pfam" id="PF00126">
    <property type="entry name" value="HTH_1"/>
    <property type="match status" value="1"/>
</dbReference>
<dbReference type="GO" id="GO:0003700">
    <property type="term" value="F:DNA-binding transcription factor activity"/>
    <property type="evidence" value="ECO:0007669"/>
    <property type="project" value="InterPro"/>
</dbReference>
<keyword evidence="2" id="KW-0805">Transcription regulation</keyword>
<feature type="domain" description="HTH lysR-type" evidence="5">
    <location>
        <begin position="3"/>
        <end position="60"/>
    </location>
</feature>
<dbReference type="GO" id="GO:0000976">
    <property type="term" value="F:transcription cis-regulatory region binding"/>
    <property type="evidence" value="ECO:0007669"/>
    <property type="project" value="TreeGrafter"/>
</dbReference>
<dbReference type="InterPro" id="IPR000847">
    <property type="entry name" value="LysR_HTH_N"/>
</dbReference>
<evidence type="ECO:0000256" key="4">
    <source>
        <dbReference type="ARBA" id="ARBA00023163"/>
    </source>
</evidence>
<comment type="similarity">
    <text evidence="1">Belongs to the LysR transcriptional regulatory family.</text>
</comment>
<dbReference type="Gene3D" id="3.40.190.290">
    <property type="match status" value="1"/>
</dbReference>
<dbReference type="InterPro" id="IPR005119">
    <property type="entry name" value="LysR_subst-bd"/>
</dbReference>
<reference evidence="6" key="2">
    <citation type="submission" date="2020-08" db="EMBL/GenBank/DDBJ databases">
        <authorList>
            <person name="Lai Q."/>
        </authorList>
    </citation>
    <scope>NUCLEOTIDE SEQUENCE</scope>
    <source>
        <strain evidence="6">S27-2</strain>
    </source>
</reference>
<comment type="caution">
    <text evidence="6">The sequence shown here is derived from an EMBL/GenBank/DDBJ whole genome shotgun (WGS) entry which is preliminary data.</text>
</comment>
<protein>
    <submittedName>
        <fullName evidence="6">LysR family transcriptional regulator</fullName>
    </submittedName>
</protein>
<dbReference type="InterPro" id="IPR036388">
    <property type="entry name" value="WH-like_DNA-bd_sf"/>
</dbReference>
<evidence type="ECO:0000313" key="6">
    <source>
        <dbReference type="EMBL" id="MBC3766140.1"/>
    </source>
</evidence>
<dbReference type="PROSITE" id="PS50931">
    <property type="entry name" value="HTH_LYSR"/>
    <property type="match status" value="1"/>
</dbReference>
<dbReference type="InterPro" id="IPR036390">
    <property type="entry name" value="WH_DNA-bd_sf"/>
</dbReference>
<dbReference type="EMBL" id="JACNEP010000006">
    <property type="protein sequence ID" value="MBC3766140.1"/>
    <property type="molecule type" value="Genomic_DNA"/>
</dbReference>
<dbReference type="CDD" id="cd08420">
    <property type="entry name" value="PBP2_CysL_like"/>
    <property type="match status" value="1"/>
</dbReference>
<gene>
    <name evidence="6" type="ORF">H8B19_09630</name>
</gene>
<evidence type="ECO:0000256" key="1">
    <source>
        <dbReference type="ARBA" id="ARBA00009437"/>
    </source>
</evidence>
<dbReference type="AlphaFoldDB" id="A0A8J6IUL4"/>
<dbReference type="Pfam" id="PF03466">
    <property type="entry name" value="LysR_substrate"/>
    <property type="match status" value="1"/>
</dbReference>
<evidence type="ECO:0000256" key="3">
    <source>
        <dbReference type="ARBA" id="ARBA00023125"/>
    </source>
</evidence>
<reference evidence="6" key="1">
    <citation type="journal article" date="2018" name="Int. J. Syst. Evol. Microbiol.">
        <title>Neptunicella marina gen. nov., sp. nov., isolated from surface seawater.</title>
        <authorList>
            <person name="Liu X."/>
            <person name="Lai Q."/>
            <person name="Du Y."/>
            <person name="Zhang X."/>
            <person name="Liu Z."/>
            <person name="Sun F."/>
            <person name="Shao Z."/>
        </authorList>
    </citation>
    <scope>NUCLEOTIDE SEQUENCE</scope>
    <source>
        <strain evidence="6">S27-2</strain>
    </source>
</reference>
<dbReference type="PANTHER" id="PTHR30126">
    <property type="entry name" value="HTH-TYPE TRANSCRIPTIONAL REGULATOR"/>
    <property type="match status" value="1"/>
</dbReference>
<name>A0A8J6IUL4_9ALTE</name>
<evidence type="ECO:0000256" key="2">
    <source>
        <dbReference type="ARBA" id="ARBA00023015"/>
    </source>
</evidence>
<keyword evidence="3" id="KW-0238">DNA-binding</keyword>
<dbReference type="SUPFAM" id="SSF53850">
    <property type="entry name" value="Periplasmic binding protein-like II"/>
    <property type="match status" value="1"/>
</dbReference>
<sequence>MKLTLQQLKVFSAIASKGNLGAAADALFITKGAVSQNLQQLESQLATQLFDRVHPRLQLNSEGRRLQPMVDEVLARVDDIQLQFSGQNQPVSELRLGASQTIGNYLLPKLLAHHAPQQLAHTQVVIANSQQLCDKVSHFELDMALIEGQNTHQQLQATPWRKDHMCVVAAAQHPLAAVKKLSLNALNQQPWILRELASGSREQFELHLRPNLPDIQSVLELGSLEAVMLAVEQGLGLTFISQLAAETRLASGKLVALKLDQQFERQLFMVWHKNKYLGGNLQRFIDNLREQTAQ</sequence>
<dbReference type="Proteomes" id="UP000601768">
    <property type="component" value="Unassembled WGS sequence"/>
</dbReference>
<keyword evidence="4" id="KW-0804">Transcription</keyword>
<evidence type="ECO:0000259" key="5">
    <source>
        <dbReference type="PROSITE" id="PS50931"/>
    </source>
</evidence>